<dbReference type="HAMAP" id="MF_00206">
    <property type="entry name" value="Lipoyl_synth"/>
    <property type="match status" value="1"/>
</dbReference>
<comment type="similarity">
    <text evidence="9">Belongs to the radical SAM superfamily. Lipoyl synthase family.</text>
</comment>
<dbReference type="GO" id="GO:0016992">
    <property type="term" value="F:lipoate synthase activity"/>
    <property type="evidence" value="ECO:0007669"/>
    <property type="project" value="UniProtKB-UniRule"/>
</dbReference>
<feature type="binding site" evidence="9">
    <location>
        <position position="273"/>
    </location>
    <ligand>
        <name>[4Fe-4S] cluster</name>
        <dbReference type="ChEBI" id="CHEBI:49883"/>
        <label>1</label>
    </ligand>
</feature>
<comment type="caution">
    <text evidence="11">The sequence shown here is derived from an EMBL/GenBank/DDBJ whole genome shotgun (WGS) entry which is preliminary data.</text>
</comment>
<comment type="pathway">
    <text evidence="9">Protein modification; protein lipoylation via endogenous pathway; protein N(6)-(lipoyl)lysine from octanoyl-[acyl-carrier-protein]: step 2/2.</text>
</comment>
<dbReference type="SFLD" id="SFLDG01058">
    <property type="entry name" value="lipoyl_synthase_like"/>
    <property type="match status" value="1"/>
</dbReference>
<dbReference type="AlphaFoldDB" id="A0A523RQ20"/>
<feature type="domain" description="Radical SAM core" evidence="10">
    <location>
        <begin position="45"/>
        <end position="262"/>
    </location>
</feature>
<dbReference type="UniPathway" id="UPA00538">
    <property type="reaction ID" value="UER00593"/>
</dbReference>
<dbReference type="InterPro" id="IPR013785">
    <property type="entry name" value="Aldolase_TIM"/>
</dbReference>
<dbReference type="InterPro" id="IPR031691">
    <property type="entry name" value="LIAS_N"/>
</dbReference>
<dbReference type="GO" id="GO:0005737">
    <property type="term" value="C:cytoplasm"/>
    <property type="evidence" value="ECO:0007669"/>
    <property type="project" value="UniProtKB-SubCell"/>
</dbReference>
<keyword evidence="7 9" id="KW-0411">Iron-sulfur</keyword>
<feature type="binding site" evidence="9">
    <location>
        <position position="66"/>
    </location>
    <ligand>
        <name>[4Fe-4S] cluster</name>
        <dbReference type="ChEBI" id="CHEBI:49883"/>
        <label>2</label>
        <note>4Fe-4S-S-AdoMet</note>
    </ligand>
</feature>
<evidence type="ECO:0000256" key="5">
    <source>
        <dbReference type="ARBA" id="ARBA00022723"/>
    </source>
</evidence>
<feature type="binding site" evidence="9">
    <location>
        <position position="38"/>
    </location>
    <ligand>
        <name>[4Fe-4S] cluster</name>
        <dbReference type="ChEBI" id="CHEBI:49883"/>
        <label>1</label>
    </ligand>
</feature>
<keyword evidence="2 9" id="KW-0963">Cytoplasm</keyword>
<keyword evidence="4 9" id="KW-0949">S-adenosyl-L-methionine</keyword>
<dbReference type="EMBL" id="SOKJ01000396">
    <property type="protein sequence ID" value="TET07884.1"/>
    <property type="molecule type" value="Genomic_DNA"/>
</dbReference>
<evidence type="ECO:0000256" key="7">
    <source>
        <dbReference type="ARBA" id="ARBA00023014"/>
    </source>
</evidence>
<evidence type="ECO:0000313" key="11">
    <source>
        <dbReference type="EMBL" id="TET07884.1"/>
    </source>
</evidence>
<feature type="binding site" evidence="9">
    <location>
        <position position="33"/>
    </location>
    <ligand>
        <name>[4Fe-4S] cluster</name>
        <dbReference type="ChEBI" id="CHEBI:49883"/>
        <label>1</label>
    </ligand>
</feature>
<dbReference type="Gene3D" id="3.20.20.70">
    <property type="entry name" value="Aldolase class I"/>
    <property type="match status" value="1"/>
</dbReference>
<evidence type="ECO:0000259" key="10">
    <source>
        <dbReference type="PROSITE" id="PS51918"/>
    </source>
</evidence>
<evidence type="ECO:0000256" key="2">
    <source>
        <dbReference type="ARBA" id="ARBA00022490"/>
    </source>
</evidence>
<dbReference type="PANTHER" id="PTHR10949:SF0">
    <property type="entry name" value="LIPOYL SYNTHASE, MITOCHONDRIAL"/>
    <property type="match status" value="1"/>
</dbReference>
<evidence type="ECO:0000256" key="3">
    <source>
        <dbReference type="ARBA" id="ARBA00022679"/>
    </source>
</evidence>
<protein>
    <recommendedName>
        <fullName evidence="9">Lipoyl synthase</fullName>
        <ecNumber evidence="9">2.8.1.8</ecNumber>
    </recommendedName>
    <alternativeName>
        <fullName evidence="9">Lip-syn</fullName>
        <shortName evidence="9">LS</shortName>
    </alternativeName>
    <alternativeName>
        <fullName evidence="9">Lipoate synthase</fullName>
    </alternativeName>
    <alternativeName>
        <fullName evidence="9">Lipoic acid synthase</fullName>
    </alternativeName>
    <alternativeName>
        <fullName evidence="9">Sulfur insertion protein LipA</fullName>
    </alternativeName>
</protein>
<dbReference type="SUPFAM" id="SSF102114">
    <property type="entry name" value="Radical SAM enzymes"/>
    <property type="match status" value="1"/>
</dbReference>
<accession>A0A523RQ20</accession>
<sequence>MNLPPWIKKKAPKQKVMQEMKDLLRSYSLHTVCEEAGCPNIGECFEQRTATFLILGDRCTRSCRFCAIKKEAPLPPDAKEPKNVARAVKKLELRYVVITSPARDDLADGGAGQFTQIIRKIRKINGQRIKIEVLIPDFKGCFSSLERVVEERPDVLNHNLETVPRLYSKVRPQANYSRSLKLLEQGKELDPSIYTKSGLMVGLGESFEDVIGVMKDLRRVDCDILTIGQYLKPSEKHLEVKEFIKPEKFKEYEKIGQSLGFSYIASSPFVRSSYQARQAYNTAYSV</sequence>
<dbReference type="InterPro" id="IPR006638">
    <property type="entry name" value="Elp3/MiaA/NifB-like_rSAM"/>
</dbReference>
<dbReference type="GO" id="GO:0009249">
    <property type="term" value="P:protein lipoylation"/>
    <property type="evidence" value="ECO:0007669"/>
    <property type="project" value="UniProtKB-UniRule"/>
</dbReference>
<dbReference type="NCBIfam" id="TIGR00510">
    <property type="entry name" value="lipA"/>
    <property type="match status" value="1"/>
</dbReference>
<feature type="binding site" evidence="9">
    <location>
        <position position="63"/>
    </location>
    <ligand>
        <name>[4Fe-4S] cluster</name>
        <dbReference type="ChEBI" id="CHEBI:49883"/>
        <label>2</label>
        <note>4Fe-4S-S-AdoMet</note>
    </ligand>
</feature>
<evidence type="ECO:0000256" key="6">
    <source>
        <dbReference type="ARBA" id="ARBA00023004"/>
    </source>
</evidence>
<dbReference type="EC" id="2.8.1.8" evidence="9"/>
<dbReference type="NCBIfam" id="NF004019">
    <property type="entry name" value="PRK05481.1"/>
    <property type="match status" value="1"/>
</dbReference>
<evidence type="ECO:0000256" key="1">
    <source>
        <dbReference type="ARBA" id="ARBA00022485"/>
    </source>
</evidence>
<comment type="cofactor">
    <cofactor evidence="9">
        <name>[4Fe-4S] cluster</name>
        <dbReference type="ChEBI" id="CHEBI:49883"/>
    </cofactor>
    <text evidence="9">Binds 2 [4Fe-4S] clusters per subunit. One cluster is coordinated with 3 cysteines and an exchangeable S-adenosyl-L-methionine.</text>
</comment>
<feature type="binding site" evidence="9">
    <location>
        <position position="59"/>
    </location>
    <ligand>
        <name>[4Fe-4S] cluster</name>
        <dbReference type="ChEBI" id="CHEBI:49883"/>
        <label>2</label>
        <note>4Fe-4S-S-AdoMet</note>
    </ligand>
</feature>
<comment type="catalytic activity">
    <reaction evidence="8 9">
        <text>[[Fe-S] cluster scaffold protein carrying a second [4Fe-4S](2+) cluster] + N(6)-octanoyl-L-lysyl-[protein] + 2 oxidized [2Fe-2S]-[ferredoxin] + 2 S-adenosyl-L-methionine + 4 H(+) = [[Fe-S] cluster scaffold protein] + N(6)-[(R)-dihydrolipoyl]-L-lysyl-[protein] + 4 Fe(3+) + 2 hydrogen sulfide + 2 5'-deoxyadenosine + 2 L-methionine + 2 reduced [2Fe-2S]-[ferredoxin]</text>
        <dbReference type="Rhea" id="RHEA:16585"/>
        <dbReference type="Rhea" id="RHEA-COMP:9928"/>
        <dbReference type="Rhea" id="RHEA-COMP:10000"/>
        <dbReference type="Rhea" id="RHEA-COMP:10001"/>
        <dbReference type="Rhea" id="RHEA-COMP:10475"/>
        <dbReference type="Rhea" id="RHEA-COMP:14568"/>
        <dbReference type="Rhea" id="RHEA-COMP:14569"/>
        <dbReference type="ChEBI" id="CHEBI:15378"/>
        <dbReference type="ChEBI" id="CHEBI:17319"/>
        <dbReference type="ChEBI" id="CHEBI:29034"/>
        <dbReference type="ChEBI" id="CHEBI:29919"/>
        <dbReference type="ChEBI" id="CHEBI:33722"/>
        <dbReference type="ChEBI" id="CHEBI:33737"/>
        <dbReference type="ChEBI" id="CHEBI:33738"/>
        <dbReference type="ChEBI" id="CHEBI:57844"/>
        <dbReference type="ChEBI" id="CHEBI:59789"/>
        <dbReference type="ChEBI" id="CHEBI:78809"/>
        <dbReference type="ChEBI" id="CHEBI:83100"/>
        <dbReference type="EC" id="2.8.1.8"/>
    </reaction>
</comment>
<dbReference type="FunFam" id="3.20.20.70:FF:000040">
    <property type="entry name" value="Lipoyl synthase"/>
    <property type="match status" value="1"/>
</dbReference>
<dbReference type="SFLD" id="SFLDF00271">
    <property type="entry name" value="lipoyl_synthase"/>
    <property type="match status" value="1"/>
</dbReference>
<dbReference type="GO" id="GO:0051539">
    <property type="term" value="F:4 iron, 4 sulfur cluster binding"/>
    <property type="evidence" value="ECO:0007669"/>
    <property type="project" value="UniProtKB-UniRule"/>
</dbReference>
<dbReference type="InterPro" id="IPR003698">
    <property type="entry name" value="Lipoyl_synth"/>
</dbReference>
<name>A0A523RQ20_UNCAE</name>
<proteinExistence type="inferred from homology"/>
<keyword evidence="1 9" id="KW-0004">4Fe-4S</keyword>
<dbReference type="PANTHER" id="PTHR10949">
    <property type="entry name" value="LIPOYL SYNTHASE"/>
    <property type="match status" value="1"/>
</dbReference>
<keyword evidence="5 9" id="KW-0479">Metal-binding</keyword>
<comment type="subcellular location">
    <subcellularLocation>
        <location evidence="9">Cytoplasm</location>
    </subcellularLocation>
</comment>
<dbReference type="InterPro" id="IPR007197">
    <property type="entry name" value="rSAM"/>
</dbReference>
<reference evidence="11 12" key="1">
    <citation type="submission" date="2019-03" db="EMBL/GenBank/DDBJ databases">
        <title>Metabolic potential of uncultured bacteria and archaea associated with petroleum seepage in deep-sea sediments.</title>
        <authorList>
            <person name="Dong X."/>
            <person name="Hubert C."/>
        </authorList>
    </citation>
    <scope>NUCLEOTIDE SEQUENCE [LARGE SCALE GENOMIC DNA]</scope>
    <source>
        <strain evidence="11">E44_bin7</strain>
    </source>
</reference>
<dbReference type="GO" id="GO:0046872">
    <property type="term" value="F:metal ion binding"/>
    <property type="evidence" value="ECO:0007669"/>
    <property type="project" value="UniProtKB-KW"/>
</dbReference>
<dbReference type="InterPro" id="IPR058240">
    <property type="entry name" value="rSAM_sf"/>
</dbReference>
<comment type="function">
    <text evidence="9">Catalyzes the radical-mediated insertion of two sulfur atoms into the C-6 and C-8 positions of the octanoyl moiety bound to the lipoyl domains of lipoate-dependent enzymes, thereby converting the octanoylated domains into lipoylated derivatives.</text>
</comment>
<dbReference type="PROSITE" id="PS51918">
    <property type="entry name" value="RADICAL_SAM"/>
    <property type="match status" value="1"/>
</dbReference>
<evidence type="ECO:0000256" key="4">
    <source>
        <dbReference type="ARBA" id="ARBA00022691"/>
    </source>
</evidence>
<feature type="binding site" evidence="9">
    <location>
        <position position="44"/>
    </location>
    <ligand>
        <name>[4Fe-4S] cluster</name>
        <dbReference type="ChEBI" id="CHEBI:49883"/>
        <label>1</label>
    </ligand>
</feature>
<evidence type="ECO:0000313" key="12">
    <source>
        <dbReference type="Proteomes" id="UP000316360"/>
    </source>
</evidence>
<gene>
    <name evidence="9 11" type="primary">lipA</name>
    <name evidence="11" type="ORF">E3J84_06910</name>
</gene>
<dbReference type="PIRSF" id="PIRSF005963">
    <property type="entry name" value="Lipoyl_synth"/>
    <property type="match status" value="1"/>
</dbReference>
<keyword evidence="6 9" id="KW-0408">Iron</keyword>
<dbReference type="NCBIfam" id="NF009544">
    <property type="entry name" value="PRK12928.1"/>
    <property type="match status" value="1"/>
</dbReference>
<organism evidence="11 12">
    <name type="scientific">Aerophobetes bacterium</name>
    <dbReference type="NCBI Taxonomy" id="2030807"/>
    <lineage>
        <taxon>Bacteria</taxon>
        <taxon>Candidatus Aerophobota</taxon>
    </lineage>
</organism>
<keyword evidence="3 9" id="KW-0808">Transferase</keyword>
<dbReference type="SFLD" id="SFLDS00029">
    <property type="entry name" value="Radical_SAM"/>
    <property type="match status" value="1"/>
</dbReference>
<evidence type="ECO:0000256" key="8">
    <source>
        <dbReference type="ARBA" id="ARBA00047326"/>
    </source>
</evidence>
<dbReference type="Pfam" id="PF16881">
    <property type="entry name" value="LIAS_N"/>
    <property type="match status" value="1"/>
</dbReference>
<dbReference type="SMART" id="SM00729">
    <property type="entry name" value="Elp3"/>
    <property type="match status" value="1"/>
</dbReference>
<dbReference type="Proteomes" id="UP000316360">
    <property type="component" value="Unassembled WGS sequence"/>
</dbReference>
<dbReference type="CDD" id="cd01335">
    <property type="entry name" value="Radical_SAM"/>
    <property type="match status" value="1"/>
</dbReference>
<evidence type="ECO:0000256" key="9">
    <source>
        <dbReference type="HAMAP-Rule" id="MF_00206"/>
    </source>
</evidence>
<dbReference type="Pfam" id="PF04055">
    <property type="entry name" value="Radical_SAM"/>
    <property type="match status" value="1"/>
</dbReference>